<protein>
    <submittedName>
        <fullName evidence="1">Uncharacterized protein</fullName>
    </submittedName>
</protein>
<sequence>MITSLKKDVGQMMQNKRTISRWILLPENHLKSLRYA</sequence>
<reference evidence="1" key="2">
    <citation type="journal article" date="2015" name="Data Brief">
        <title>Shoot transcriptome of the giant reed, Arundo donax.</title>
        <authorList>
            <person name="Barrero R.A."/>
            <person name="Guerrero F.D."/>
            <person name="Moolhuijzen P."/>
            <person name="Goolsby J.A."/>
            <person name="Tidwell J."/>
            <person name="Bellgard S.E."/>
            <person name="Bellgard M.I."/>
        </authorList>
    </citation>
    <scope>NUCLEOTIDE SEQUENCE</scope>
    <source>
        <tissue evidence="1">Shoot tissue taken approximately 20 cm above the soil surface</tissue>
    </source>
</reference>
<organism evidence="1">
    <name type="scientific">Arundo donax</name>
    <name type="common">Giant reed</name>
    <name type="synonym">Donax arundinaceus</name>
    <dbReference type="NCBI Taxonomy" id="35708"/>
    <lineage>
        <taxon>Eukaryota</taxon>
        <taxon>Viridiplantae</taxon>
        <taxon>Streptophyta</taxon>
        <taxon>Embryophyta</taxon>
        <taxon>Tracheophyta</taxon>
        <taxon>Spermatophyta</taxon>
        <taxon>Magnoliopsida</taxon>
        <taxon>Liliopsida</taxon>
        <taxon>Poales</taxon>
        <taxon>Poaceae</taxon>
        <taxon>PACMAD clade</taxon>
        <taxon>Arundinoideae</taxon>
        <taxon>Arundineae</taxon>
        <taxon>Arundo</taxon>
    </lineage>
</organism>
<reference evidence="1" key="1">
    <citation type="submission" date="2014-09" db="EMBL/GenBank/DDBJ databases">
        <authorList>
            <person name="Magalhaes I.L.F."/>
            <person name="Oliveira U."/>
            <person name="Santos F.R."/>
            <person name="Vidigal T.H.D.A."/>
            <person name="Brescovit A.D."/>
            <person name="Santos A.J."/>
        </authorList>
    </citation>
    <scope>NUCLEOTIDE SEQUENCE</scope>
    <source>
        <tissue evidence="1">Shoot tissue taken approximately 20 cm above the soil surface</tissue>
    </source>
</reference>
<evidence type="ECO:0000313" key="1">
    <source>
        <dbReference type="EMBL" id="JAD25778.1"/>
    </source>
</evidence>
<dbReference type="AlphaFoldDB" id="A0A0A8YJP6"/>
<dbReference type="EMBL" id="GBRH01272117">
    <property type="protein sequence ID" value="JAD25778.1"/>
    <property type="molecule type" value="Transcribed_RNA"/>
</dbReference>
<accession>A0A0A8YJP6</accession>
<proteinExistence type="predicted"/>
<name>A0A0A8YJP6_ARUDO</name>